<feature type="signal peptide" evidence="1">
    <location>
        <begin position="1"/>
        <end position="18"/>
    </location>
</feature>
<gene>
    <name evidence="2" type="ORF">LKE05_04815</name>
</gene>
<dbReference type="RefSeq" id="WP_147364917.1">
    <property type="nucleotide sequence ID" value="NZ_JAJEQM010000005.1"/>
</dbReference>
<accession>A0AAE3DXR3</accession>
<evidence type="ECO:0000313" key="3">
    <source>
        <dbReference type="Proteomes" id="UP001198242"/>
    </source>
</evidence>
<keyword evidence="3" id="KW-1185">Reference proteome</keyword>
<dbReference type="AlphaFoldDB" id="A0AAE3DXR3"/>
<keyword evidence="1" id="KW-0732">Signal</keyword>
<evidence type="ECO:0000313" key="2">
    <source>
        <dbReference type="EMBL" id="MCC2210110.1"/>
    </source>
</evidence>
<proteinExistence type="predicted"/>
<dbReference type="Pfam" id="PF14270">
    <property type="entry name" value="DUF4358"/>
    <property type="match status" value="1"/>
</dbReference>
<dbReference type="InterPro" id="IPR025648">
    <property type="entry name" value="DUF4358"/>
</dbReference>
<comment type="caution">
    <text evidence="2">The sequence shown here is derived from an EMBL/GenBank/DDBJ whole genome shotgun (WGS) entry which is preliminary data.</text>
</comment>
<dbReference type="Proteomes" id="UP001198242">
    <property type="component" value="Unassembled WGS sequence"/>
</dbReference>
<organism evidence="2 3">
    <name type="scientific">Hominilimicola fabiformis</name>
    <dbReference type="NCBI Taxonomy" id="2885356"/>
    <lineage>
        <taxon>Bacteria</taxon>
        <taxon>Bacillati</taxon>
        <taxon>Bacillota</taxon>
        <taxon>Clostridia</taxon>
        <taxon>Eubacteriales</taxon>
        <taxon>Oscillospiraceae</taxon>
        <taxon>Hominilimicola</taxon>
    </lineage>
</organism>
<name>A0AAE3DXR3_9FIRM</name>
<evidence type="ECO:0000256" key="1">
    <source>
        <dbReference type="SAM" id="SignalP"/>
    </source>
</evidence>
<dbReference type="EMBL" id="JAJEQM010000005">
    <property type="protein sequence ID" value="MCC2210110.1"/>
    <property type="molecule type" value="Genomic_DNA"/>
</dbReference>
<protein>
    <submittedName>
        <fullName evidence="2">DUF4358 domain-containing protein</fullName>
    </submittedName>
</protein>
<reference evidence="2 3" key="1">
    <citation type="submission" date="2021-10" db="EMBL/GenBank/DDBJ databases">
        <title>Anaerobic single-cell dispensing facilitates the cultivation of human gut bacteria.</title>
        <authorList>
            <person name="Afrizal A."/>
        </authorList>
    </citation>
    <scope>NUCLEOTIDE SEQUENCE [LARGE SCALE GENOMIC DNA]</scope>
    <source>
        <strain evidence="2 3">CLA-AA-H232</strain>
    </source>
</reference>
<sequence length="148" mass="15975">MKKLVFGLAAVMMCVSLAGCGGKAVDINELASALSSDGKFAEQLTEVSSDIAEKRYMISDGEVEECVSYTGTPAVVDEITIFKTSDTESVKEKAEQHIETQKTTYTSYAPNEVSKLDDCVVETVGDYVIVCVSEDSSSVQSIIDQYTK</sequence>
<feature type="chain" id="PRO_5042042865" evidence="1">
    <location>
        <begin position="19"/>
        <end position="148"/>
    </location>
</feature>
<dbReference type="PROSITE" id="PS51257">
    <property type="entry name" value="PROKAR_LIPOPROTEIN"/>
    <property type="match status" value="1"/>
</dbReference>